<evidence type="ECO:0000256" key="4">
    <source>
        <dbReference type="ARBA" id="ARBA00023136"/>
    </source>
</evidence>
<dbReference type="Pfam" id="PF03782">
    <property type="entry name" value="AMOP"/>
    <property type="match status" value="1"/>
</dbReference>
<feature type="domain" description="AMOP" evidence="8">
    <location>
        <begin position="475"/>
        <end position="623"/>
    </location>
</feature>
<dbReference type="SMART" id="SM00032">
    <property type="entry name" value="CCP"/>
    <property type="match status" value="1"/>
</dbReference>
<comment type="caution">
    <text evidence="6">Lacks conserved residue(s) required for the propagation of feature annotation.</text>
</comment>
<evidence type="ECO:0000313" key="12">
    <source>
        <dbReference type="EMBL" id="KAK9395854.1"/>
    </source>
</evidence>
<dbReference type="InterPro" id="IPR005533">
    <property type="entry name" value="AMOP_dom"/>
</dbReference>
<evidence type="ECO:0000256" key="3">
    <source>
        <dbReference type="ARBA" id="ARBA00022989"/>
    </source>
</evidence>
<keyword evidence="13" id="KW-1185">Reference proteome</keyword>
<gene>
    <name evidence="12" type="ORF">NXF25_019215</name>
</gene>
<dbReference type="Gene3D" id="2.60.40.10">
    <property type="entry name" value="Immunoglobulins"/>
    <property type="match status" value="1"/>
</dbReference>
<dbReference type="InterPro" id="IPR056619">
    <property type="entry name" value="C8-3_MUC4"/>
</dbReference>
<keyword evidence="6" id="KW-0768">Sushi</keyword>
<comment type="subcellular location">
    <subcellularLocation>
        <location evidence="1">Membrane</location>
    </subcellularLocation>
</comment>
<evidence type="ECO:0000259" key="8">
    <source>
        <dbReference type="PROSITE" id="PS50856"/>
    </source>
</evidence>
<dbReference type="PROSITE" id="PS50856">
    <property type="entry name" value="AMOP"/>
    <property type="match status" value="1"/>
</dbReference>
<dbReference type="PROSITE" id="PS00524">
    <property type="entry name" value="SMB_1"/>
    <property type="match status" value="1"/>
</dbReference>
<evidence type="ECO:0000256" key="1">
    <source>
        <dbReference type="ARBA" id="ARBA00004370"/>
    </source>
</evidence>
<dbReference type="SMART" id="SM00201">
    <property type="entry name" value="SO"/>
    <property type="match status" value="1"/>
</dbReference>
<dbReference type="PROSITE" id="PS51233">
    <property type="entry name" value="VWFD"/>
    <property type="match status" value="1"/>
</dbReference>
<name>A0AAW1B115_CROAD</name>
<feature type="domain" description="Sushi" evidence="9">
    <location>
        <begin position="918"/>
        <end position="975"/>
    </location>
</feature>
<dbReference type="Proteomes" id="UP001474421">
    <property type="component" value="Unassembled WGS sequence"/>
</dbReference>
<keyword evidence="4" id="KW-0472">Membrane</keyword>
<evidence type="ECO:0000256" key="6">
    <source>
        <dbReference type="PROSITE-ProRule" id="PRU00302"/>
    </source>
</evidence>
<feature type="domain" description="SMB" evidence="10">
    <location>
        <begin position="220"/>
        <end position="259"/>
    </location>
</feature>
<dbReference type="Pfam" id="PF00084">
    <property type="entry name" value="Sushi"/>
    <property type="match status" value="1"/>
</dbReference>
<dbReference type="PANTHER" id="PTHR13802">
    <property type="entry name" value="MUCIN 4-RELATED"/>
    <property type="match status" value="1"/>
</dbReference>
<feature type="disulfide bond" evidence="6">
    <location>
        <begin position="946"/>
        <end position="973"/>
    </location>
</feature>
<comment type="caution">
    <text evidence="12">The sequence shown here is derived from an EMBL/GenBank/DDBJ whole genome shotgun (WGS) entry which is preliminary data.</text>
</comment>
<reference evidence="12 13" key="1">
    <citation type="journal article" date="2024" name="Proc. Natl. Acad. Sci. U.S.A.">
        <title>The genetic regulatory architecture and epigenomic basis for age-related changes in rattlesnake venom.</title>
        <authorList>
            <person name="Hogan M.P."/>
            <person name="Holding M.L."/>
            <person name="Nystrom G.S."/>
            <person name="Colston T.J."/>
            <person name="Bartlett D.A."/>
            <person name="Mason A.J."/>
            <person name="Ellsworth S.A."/>
            <person name="Rautsaw R.M."/>
            <person name="Lawrence K.C."/>
            <person name="Strickland J.L."/>
            <person name="He B."/>
            <person name="Fraser P."/>
            <person name="Margres M.J."/>
            <person name="Gilbert D.M."/>
            <person name="Gibbs H.L."/>
            <person name="Parkinson C.L."/>
            <person name="Rokyta D.R."/>
        </authorList>
    </citation>
    <scope>NUCLEOTIDE SEQUENCE [LARGE SCALE GENOMIC DNA]</scope>
    <source>
        <strain evidence="12">DRR0105</strain>
    </source>
</reference>
<dbReference type="GO" id="GO:0016020">
    <property type="term" value="C:membrane"/>
    <property type="evidence" value="ECO:0007669"/>
    <property type="project" value="UniProtKB-SubCell"/>
</dbReference>
<dbReference type="Gene3D" id="2.10.70.10">
    <property type="entry name" value="Complement Module, domain 1"/>
    <property type="match status" value="1"/>
</dbReference>
<dbReference type="Pfam" id="PF00094">
    <property type="entry name" value="VWD"/>
    <property type="match status" value="1"/>
</dbReference>
<evidence type="ECO:0000256" key="5">
    <source>
        <dbReference type="ARBA" id="ARBA00023157"/>
    </source>
</evidence>
<evidence type="ECO:0000256" key="2">
    <source>
        <dbReference type="ARBA" id="ARBA00022692"/>
    </source>
</evidence>
<keyword evidence="3" id="KW-1133">Transmembrane helix</keyword>
<evidence type="ECO:0000259" key="9">
    <source>
        <dbReference type="PROSITE" id="PS50923"/>
    </source>
</evidence>
<evidence type="ECO:0000259" key="11">
    <source>
        <dbReference type="PROSITE" id="PS51233"/>
    </source>
</evidence>
<evidence type="ECO:0000256" key="7">
    <source>
        <dbReference type="SAM" id="MobiDB-lite"/>
    </source>
</evidence>
<dbReference type="Pfam" id="PF23263">
    <property type="entry name" value="C8-3_MUC4"/>
    <property type="match status" value="1"/>
</dbReference>
<feature type="domain" description="VWFD" evidence="11">
    <location>
        <begin position="635"/>
        <end position="834"/>
    </location>
</feature>
<dbReference type="PANTHER" id="PTHR13802:SF63">
    <property type="entry name" value="SUSHI DOMAIN-CONTAINING PROTEIN 2"/>
    <property type="match status" value="1"/>
</dbReference>
<protein>
    <submittedName>
        <fullName evidence="12">Sushi domain-containing protein 2</fullName>
    </submittedName>
</protein>
<dbReference type="InterPro" id="IPR035976">
    <property type="entry name" value="Sushi/SCR/CCP_sf"/>
</dbReference>
<feature type="compositionally biased region" description="Pro residues" evidence="7">
    <location>
        <begin position="15"/>
        <end position="24"/>
    </location>
</feature>
<dbReference type="Gene3D" id="4.10.410.20">
    <property type="match status" value="1"/>
</dbReference>
<evidence type="ECO:0000313" key="13">
    <source>
        <dbReference type="Proteomes" id="UP001474421"/>
    </source>
</evidence>
<sequence>MSKPRASPRRVSRIPTPPPRPPPTASAELKKQGTPPPPPLGARLAPLQAEGGDQHRERLPAGCGAAVPESDLGRLWAEPQADLPVAVTGTDRTRPGRRGRSPSGEGEGHVKDPSPEQIAQSGGSLRSLSTLTENGFIKPNPAREKKTEQFQLGNPAVVEPWQVCQQWVGLLEEEEEGGRRRPLSAAGNVSLCLPGMKLPGTSCHILLLLWVVMLPDAGAQQASCSARCGGILASCSCRATCENLGTCCPDYWAFCVQISPASGTLLGGKDFTVLNVTLETGVPVTCRFAGATQTQGYVDRDGRLHCVSPLLYEIGLVSLEISLDGGKTFPWSGTWTSVHHNKVPPSEKSTLVNETKWQYYGTPGTGGSLTVTWNSHVLPSSHVHLEVWGYHETGKPYSDHWAAEWRYLYSLARNYPNEGHFAFLPAPSAQHWGWEVGALRISAQSSLEGQPNVAAIWSTEHALAWHLEEAFRKDSATWAAAKCQQWDRKEADLPNFLEEIPDCPCTLAQARADSGRFHTDYGCDIEKGSVCTYHPGAVHCVRSVQASPRYAAGQQCCYDASGAQVLTGDSMGGSTPDRGHDWGAPPYKKPPRIPGFSHWLYDVLSFYYCCLWSHHCDVYFKHRPSSGCQRYRPPRAASAFGDPHFLTFDGLNFTFKGLGEYLVLGSKQTSLSVQGRTRRAQLLNRAPGAKAEVTGFSAIAMREKNSDVVEVRLLGDSHHWEVLLNEKALNFSEQTWMDLKGLFLYSSPGQSVTAMFSSGAGLEVRGHGGKVLSLTALLPETFLSQTEGLFGPMNGRPQDDLTLPDGTALDVASSGPREHFAFGADWAITNKTSLFTYDTQDLLHDFVHGPKHDSSFVPIFSPPEDADASLLQQAAALCQADPFCRFDVLTTGDLAVGNITRLSHQHFRQLQQSLQPVVSCGWLPPPSNGAKDGTRYLAGSELRFRCHPGYSLVGSAVRRCQADGTWSGQPPSCLPNAGASLPLPALAFAIPKVAFLLWLAW</sequence>
<dbReference type="InterPro" id="IPR036024">
    <property type="entry name" value="Somatomedin_B-like_dom_sf"/>
</dbReference>
<dbReference type="SUPFAM" id="SSF57535">
    <property type="entry name" value="Complement control module/SCR domain"/>
    <property type="match status" value="1"/>
</dbReference>
<dbReference type="CDD" id="cd00033">
    <property type="entry name" value="CCP"/>
    <property type="match status" value="1"/>
</dbReference>
<feature type="region of interest" description="Disordered" evidence="7">
    <location>
        <begin position="1"/>
        <end position="124"/>
    </location>
</feature>
<dbReference type="EMBL" id="JAOTOJ010000008">
    <property type="protein sequence ID" value="KAK9395854.1"/>
    <property type="molecule type" value="Genomic_DNA"/>
</dbReference>
<organism evidence="12 13">
    <name type="scientific">Crotalus adamanteus</name>
    <name type="common">Eastern diamondback rattlesnake</name>
    <dbReference type="NCBI Taxonomy" id="8729"/>
    <lineage>
        <taxon>Eukaryota</taxon>
        <taxon>Metazoa</taxon>
        <taxon>Chordata</taxon>
        <taxon>Craniata</taxon>
        <taxon>Vertebrata</taxon>
        <taxon>Euteleostomi</taxon>
        <taxon>Lepidosauria</taxon>
        <taxon>Squamata</taxon>
        <taxon>Bifurcata</taxon>
        <taxon>Unidentata</taxon>
        <taxon>Episquamata</taxon>
        <taxon>Toxicofera</taxon>
        <taxon>Serpentes</taxon>
        <taxon>Colubroidea</taxon>
        <taxon>Viperidae</taxon>
        <taxon>Crotalinae</taxon>
        <taxon>Crotalus</taxon>
    </lineage>
</organism>
<dbReference type="SMART" id="SM00723">
    <property type="entry name" value="AMOP"/>
    <property type="match status" value="1"/>
</dbReference>
<dbReference type="PROSITE" id="PS50958">
    <property type="entry name" value="SMB_2"/>
    <property type="match status" value="1"/>
</dbReference>
<keyword evidence="5 6" id="KW-1015">Disulfide bond</keyword>
<dbReference type="InterPro" id="IPR001846">
    <property type="entry name" value="VWF_type-D"/>
</dbReference>
<keyword evidence="2" id="KW-0812">Transmembrane</keyword>
<dbReference type="InterPro" id="IPR001212">
    <property type="entry name" value="Somatomedin_B_dom"/>
</dbReference>
<dbReference type="AlphaFoldDB" id="A0AAW1B115"/>
<dbReference type="PROSITE" id="PS50923">
    <property type="entry name" value="SUSHI"/>
    <property type="match status" value="1"/>
</dbReference>
<accession>A0AAW1B115</accession>
<dbReference type="InterPro" id="IPR013783">
    <property type="entry name" value="Ig-like_fold"/>
</dbReference>
<dbReference type="InterPro" id="IPR000436">
    <property type="entry name" value="Sushi_SCR_CCP_dom"/>
</dbReference>
<feature type="compositionally biased region" description="Basic residues" evidence="7">
    <location>
        <begin position="1"/>
        <end position="12"/>
    </location>
</feature>
<proteinExistence type="predicted"/>
<dbReference type="InterPro" id="IPR051495">
    <property type="entry name" value="Epithelial_Barrier/Signaling"/>
</dbReference>
<dbReference type="SMART" id="SM00216">
    <property type="entry name" value="VWD"/>
    <property type="match status" value="1"/>
</dbReference>
<dbReference type="SUPFAM" id="SSF90188">
    <property type="entry name" value="Somatomedin B domain"/>
    <property type="match status" value="1"/>
</dbReference>
<evidence type="ECO:0000259" key="10">
    <source>
        <dbReference type="PROSITE" id="PS50958"/>
    </source>
</evidence>